<keyword evidence="4 9" id="KW-0812">Transmembrane</keyword>
<dbReference type="GO" id="GO:0005794">
    <property type="term" value="C:Golgi apparatus"/>
    <property type="evidence" value="ECO:0007669"/>
    <property type="project" value="UniProtKB-SubCell"/>
</dbReference>
<sequence>MWLLCLLLLPGFIYGHAFDVSFSPNYYKPGDKVDLLVNKVESDSTQLPYSYYSLPFVCPPMGDAHPVHLSLGEILRGDRIWSSSYDLKFGIDAPCSRLCDLRTSETGLKRADVLIKSGYVVQWLIDGLPGATTFESSNRNRKYYAAGFPLGFVKDDVSYIYNHFMLVIRYHRETNGKYTIVGFEVYPKSVSNEQCPGSSKNYKNFAIKYSADKDGNLIHQKTLIPYTYAVYWREDNSVDYDSRWDLYYENETNGAHVHIHWISFINSIILIFLGSLIVMIVLVKVLKKDIPPAGTKSPLPMHEFDTSAPDSTWRRLFDDVHRVPPATLLLTVLVSGGIQMLIASVGVVSIFVFDSFGGTRFTIFTNHRGQTFSLMIFCFIGSALVSSYSGIILYKVFNGDPLNQQYPRGRTIKLSLLFSGMLPMFIFIVVLLLNFFVWAKESSTALPFGTIMILILLFTLIQCPLGIIGAIYGNKRKFNTSKNSSLSTTPLDRPVSPEKIHTVSPAFSWIPAYITRTLTYGLIPFGIVFVELSFIFQSVWLEKTTFYYMYGFLLVTIIMLIIIIVESTIIAHYISLMIYQDSNWTWLSFQVGSSIGWYVFAYSIYYYFTVLNVGDFVSGVLYFGYMACACLIMGVTCGSIGVLTGLAFVKRVYGAIKVD</sequence>
<dbReference type="PANTHER" id="PTHR10766:SF55">
    <property type="entry name" value="TRANSMEMBRANE 9 SUPERFAMILY MEMBER 4"/>
    <property type="match status" value="1"/>
</dbReference>
<feature type="transmembrane region" description="Helical" evidence="9">
    <location>
        <begin position="586"/>
        <end position="608"/>
    </location>
</feature>
<evidence type="ECO:0000256" key="2">
    <source>
        <dbReference type="ARBA" id="ARBA00004555"/>
    </source>
</evidence>
<dbReference type="RefSeq" id="XP_007374080.1">
    <property type="nucleotide sequence ID" value="XM_007374018.1"/>
</dbReference>
<protein>
    <recommendedName>
        <fullName evidence="9">Transmembrane 9 superfamily member</fullName>
    </recommendedName>
</protein>
<evidence type="ECO:0000256" key="1">
    <source>
        <dbReference type="ARBA" id="ARBA00004141"/>
    </source>
</evidence>
<dbReference type="GO" id="GO:0007034">
    <property type="term" value="P:vacuolar transport"/>
    <property type="evidence" value="ECO:0007669"/>
    <property type="project" value="EnsemblFungi"/>
</dbReference>
<evidence type="ECO:0000256" key="3">
    <source>
        <dbReference type="ARBA" id="ARBA00005227"/>
    </source>
</evidence>
<feature type="transmembrane region" description="Helical" evidence="9">
    <location>
        <begin position="518"/>
        <end position="541"/>
    </location>
</feature>
<keyword evidence="5 9" id="KW-0732">Signal</keyword>
<feature type="transmembrane region" description="Helical" evidence="9">
    <location>
        <begin position="261"/>
        <end position="283"/>
    </location>
</feature>
<dbReference type="Pfam" id="PF02990">
    <property type="entry name" value="EMP70"/>
    <property type="match status" value="1"/>
</dbReference>
<gene>
    <name evidence="10" type="ORF">SPAPADRAFT_134252</name>
</gene>
<name>G3AIT0_SPAPN</name>
<keyword evidence="6 9" id="KW-1133">Transmembrane helix</keyword>
<evidence type="ECO:0000256" key="5">
    <source>
        <dbReference type="ARBA" id="ARBA00022729"/>
    </source>
</evidence>
<evidence type="ECO:0000313" key="10">
    <source>
        <dbReference type="EMBL" id="EGW34496.1"/>
    </source>
</evidence>
<evidence type="ECO:0000256" key="7">
    <source>
        <dbReference type="ARBA" id="ARBA00023034"/>
    </source>
</evidence>
<evidence type="ECO:0000256" key="6">
    <source>
        <dbReference type="ARBA" id="ARBA00022989"/>
    </source>
</evidence>
<dbReference type="FunCoup" id="G3AIT0">
    <property type="interactions" value="20"/>
</dbReference>
<comment type="subcellular location">
    <subcellularLocation>
        <location evidence="2">Golgi apparatus</location>
    </subcellularLocation>
    <subcellularLocation>
        <location evidence="1">Membrane</location>
        <topology evidence="1">Multi-pass membrane protein</topology>
    </subcellularLocation>
</comment>
<feature type="transmembrane region" description="Helical" evidence="9">
    <location>
        <begin position="328"/>
        <end position="352"/>
    </location>
</feature>
<proteinExistence type="inferred from homology"/>
<dbReference type="OMA" id="VVGFEVY"/>
<dbReference type="KEGG" id="spaa:SPAPADRAFT_134252"/>
<accession>G3AIT0</accession>
<keyword evidence="8 9" id="KW-0472">Membrane</keyword>
<dbReference type="eggNOG" id="KOG1278">
    <property type="taxonomic scope" value="Eukaryota"/>
</dbReference>
<feature type="transmembrane region" description="Helical" evidence="9">
    <location>
        <begin position="451"/>
        <end position="472"/>
    </location>
</feature>
<feature type="transmembrane region" description="Helical" evidence="9">
    <location>
        <begin position="620"/>
        <end position="649"/>
    </location>
</feature>
<evidence type="ECO:0000313" key="11">
    <source>
        <dbReference type="Proteomes" id="UP000000709"/>
    </source>
</evidence>
<dbReference type="OrthoDB" id="1666796at2759"/>
<evidence type="ECO:0000256" key="4">
    <source>
        <dbReference type="ARBA" id="ARBA00022692"/>
    </source>
</evidence>
<dbReference type="Proteomes" id="UP000000709">
    <property type="component" value="Unassembled WGS sequence"/>
</dbReference>
<dbReference type="HOGENOM" id="CLU_010714_4_0_1"/>
<dbReference type="GO" id="GO:0007124">
    <property type="term" value="P:pseudohyphal growth"/>
    <property type="evidence" value="ECO:0007669"/>
    <property type="project" value="EnsemblFungi"/>
</dbReference>
<feature type="transmembrane region" description="Helical" evidence="9">
    <location>
        <begin position="547"/>
        <end position="574"/>
    </location>
</feature>
<keyword evidence="7" id="KW-0333">Golgi apparatus</keyword>
<dbReference type="GO" id="GO:0001403">
    <property type="term" value="P:invasive growth in response to glucose limitation"/>
    <property type="evidence" value="ECO:0007669"/>
    <property type="project" value="EnsemblFungi"/>
</dbReference>
<dbReference type="InParanoid" id="G3AIT0"/>
<feature type="chain" id="PRO_5007361657" description="Transmembrane 9 superfamily member" evidence="9">
    <location>
        <begin position="18"/>
        <end position="659"/>
    </location>
</feature>
<dbReference type="GeneID" id="18869797"/>
<evidence type="ECO:0000256" key="8">
    <source>
        <dbReference type="ARBA" id="ARBA00023136"/>
    </source>
</evidence>
<dbReference type="EMBL" id="GL996500">
    <property type="protein sequence ID" value="EGW34496.1"/>
    <property type="molecule type" value="Genomic_DNA"/>
</dbReference>
<keyword evidence="11" id="KW-1185">Reference proteome</keyword>
<reference evidence="10 11" key="1">
    <citation type="journal article" date="2011" name="Proc. Natl. Acad. Sci. U.S.A.">
        <title>Comparative genomics of xylose-fermenting fungi for enhanced biofuel production.</title>
        <authorList>
            <person name="Wohlbach D.J."/>
            <person name="Kuo A."/>
            <person name="Sato T.K."/>
            <person name="Potts K.M."/>
            <person name="Salamov A.A."/>
            <person name="LaButti K.M."/>
            <person name="Sun H."/>
            <person name="Clum A."/>
            <person name="Pangilinan J.L."/>
            <person name="Lindquist E.A."/>
            <person name="Lucas S."/>
            <person name="Lapidus A."/>
            <person name="Jin M."/>
            <person name="Gunawan C."/>
            <person name="Balan V."/>
            <person name="Dale B.E."/>
            <person name="Jeffries T.W."/>
            <person name="Zinkel R."/>
            <person name="Barry K.W."/>
            <person name="Grigoriev I.V."/>
            <person name="Gasch A.P."/>
        </authorList>
    </citation>
    <scope>NUCLEOTIDE SEQUENCE [LARGE SCALE GENOMIC DNA]</scope>
    <source>
        <strain evidence="11">NRRL Y-27907 / 11-Y1</strain>
    </source>
</reference>
<dbReference type="AlphaFoldDB" id="G3AIT0"/>
<dbReference type="InterPro" id="IPR004240">
    <property type="entry name" value="EMP70"/>
</dbReference>
<comment type="similarity">
    <text evidence="3 9">Belongs to the nonaspanin (TM9SF) (TC 9.A.2) family.</text>
</comment>
<organism evidence="11">
    <name type="scientific">Spathaspora passalidarum (strain NRRL Y-27907 / 11-Y1)</name>
    <dbReference type="NCBI Taxonomy" id="619300"/>
    <lineage>
        <taxon>Eukaryota</taxon>
        <taxon>Fungi</taxon>
        <taxon>Dikarya</taxon>
        <taxon>Ascomycota</taxon>
        <taxon>Saccharomycotina</taxon>
        <taxon>Pichiomycetes</taxon>
        <taxon>Debaryomycetaceae</taxon>
        <taxon>Spathaspora</taxon>
    </lineage>
</organism>
<evidence type="ECO:0000256" key="9">
    <source>
        <dbReference type="RuleBase" id="RU363079"/>
    </source>
</evidence>
<dbReference type="GO" id="GO:0072657">
    <property type="term" value="P:protein localization to membrane"/>
    <property type="evidence" value="ECO:0007669"/>
    <property type="project" value="TreeGrafter"/>
</dbReference>
<feature type="signal peptide" evidence="9">
    <location>
        <begin position="1"/>
        <end position="17"/>
    </location>
</feature>
<dbReference type="GO" id="GO:0016020">
    <property type="term" value="C:membrane"/>
    <property type="evidence" value="ECO:0007669"/>
    <property type="project" value="UniProtKB-SubCell"/>
</dbReference>
<dbReference type="GO" id="GO:0006878">
    <property type="term" value="P:intracellular copper ion homeostasis"/>
    <property type="evidence" value="ECO:0007669"/>
    <property type="project" value="EnsemblFungi"/>
</dbReference>
<feature type="transmembrane region" description="Helical" evidence="9">
    <location>
        <begin position="414"/>
        <end position="439"/>
    </location>
</feature>
<dbReference type="PANTHER" id="PTHR10766">
    <property type="entry name" value="TRANSMEMBRANE 9 SUPERFAMILY PROTEIN"/>
    <property type="match status" value="1"/>
</dbReference>
<feature type="transmembrane region" description="Helical" evidence="9">
    <location>
        <begin position="372"/>
        <end position="394"/>
    </location>
</feature>